<keyword evidence="5 8" id="KW-0658">Purine biosynthesis</keyword>
<dbReference type="InterPro" id="IPR016185">
    <property type="entry name" value="PreATP-grasp_dom_sf"/>
</dbReference>
<feature type="binding site" evidence="8">
    <location>
        <begin position="145"/>
        <end position="151"/>
    </location>
    <ligand>
        <name>ATP</name>
        <dbReference type="ChEBI" id="CHEBI:30616"/>
    </ligand>
</feature>
<dbReference type="RefSeq" id="WP_024052896.1">
    <property type="nucleotide sequence ID" value="NZ_CP118029.1"/>
</dbReference>
<comment type="cofactor">
    <cofactor evidence="1">
        <name>Mn(2+)</name>
        <dbReference type="ChEBI" id="CHEBI:29035"/>
    </cofactor>
</comment>
<comment type="pathway">
    <text evidence="8 9">Purine metabolism; IMP biosynthesis via de novo pathway; 5-amino-1-(5-phospho-D-ribosyl)imidazole-4-carboxylate from 5-amino-1-(5-phospho-D-ribosyl)imidazole (N5-CAIR route): step 1/2.</text>
</comment>
<comment type="function">
    <text evidence="8">Catalyzes the ATP-dependent conversion of 5-aminoimidazole ribonucleotide (AIR) and HCO(3)(-) to N5-carboxyaminoimidazole ribonucleotide (N5-CAIR).</text>
</comment>
<dbReference type="InterPro" id="IPR040686">
    <property type="entry name" value="PurK_C"/>
</dbReference>
<protein>
    <recommendedName>
        <fullName evidence="8 9">N5-carboxyaminoimidazole ribonucleotide synthase</fullName>
        <shortName evidence="8 9">N5-CAIR synthase</shortName>
        <ecNumber evidence="8 9">6.3.4.18</ecNumber>
    </recommendedName>
    <alternativeName>
        <fullName evidence="8 9">5-(carboxyamino)imidazole ribonucleotide synthetase</fullName>
    </alternativeName>
</protein>
<dbReference type="EMBL" id="JAPAIK010000021">
    <property type="protein sequence ID" value="MCW1072279.1"/>
    <property type="molecule type" value="Genomic_DNA"/>
</dbReference>
<organism evidence="13 14">
    <name type="scientific">Streptococcus anginosus</name>
    <dbReference type="NCBI Taxonomy" id="1328"/>
    <lineage>
        <taxon>Bacteria</taxon>
        <taxon>Bacillati</taxon>
        <taxon>Bacillota</taxon>
        <taxon>Bacilli</taxon>
        <taxon>Lactobacillales</taxon>
        <taxon>Streptococcaceae</taxon>
        <taxon>Streptococcus</taxon>
        <taxon>Streptococcus anginosus group</taxon>
    </lineage>
</organism>
<dbReference type="Pfam" id="PF02222">
    <property type="entry name" value="ATP-grasp"/>
    <property type="match status" value="1"/>
</dbReference>
<dbReference type="SUPFAM" id="SSF56059">
    <property type="entry name" value="Glutathione synthetase ATP-binding domain-like"/>
    <property type="match status" value="1"/>
</dbReference>
<feature type="binding site" evidence="8">
    <location>
        <position position="140"/>
    </location>
    <ligand>
        <name>ATP</name>
        <dbReference type="ChEBI" id="CHEBI:30616"/>
    </ligand>
</feature>
<dbReference type="InterPro" id="IPR005875">
    <property type="entry name" value="PurK"/>
</dbReference>
<proteinExistence type="inferred from homology"/>
<comment type="similarity">
    <text evidence="8 9">Belongs to the PurK/PurT family.</text>
</comment>
<comment type="function">
    <text evidence="9">Catalyzes the ATP-dependent conversion of 5-aminoimidazole ribonucleotide (AIR) and HCO(3)- to N5-carboxyaminoimidazole ribonucleotide (N5-CAIR).</text>
</comment>
<feature type="binding site" evidence="8">
    <location>
        <position position="205"/>
    </location>
    <ligand>
        <name>ATP</name>
        <dbReference type="ChEBI" id="CHEBI:30616"/>
    </ligand>
</feature>
<dbReference type="UniPathway" id="UPA00074">
    <property type="reaction ID" value="UER00942"/>
</dbReference>
<dbReference type="EMBL" id="QRWZ01000009">
    <property type="protein sequence ID" value="RGT60387.1"/>
    <property type="molecule type" value="Genomic_DNA"/>
</dbReference>
<keyword evidence="7" id="KW-0464">Manganese</keyword>
<dbReference type="SUPFAM" id="SSF51246">
    <property type="entry name" value="Rudiment single hybrid motif"/>
    <property type="match status" value="1"/>
</dbReference>
<feature type="binding site" evidence="8">
    <location>
        <begin position="175"/>
        <end position="178"/>
    </location>
    <ligand>
        <name>ATP</name>
        <dbReference type="ChEBI" id="CHEBI:30616"/>
    </ligand>
</feature>
<dbReference type="NCBIfam" id="NF004675">
    <property type="entry name" value="PRK06019.1-1"/>
    <property type="match status" value="1"/>
</dbReference>
<evidence type="ECO:0000256" key="9">
    <source>
        <dbReference type="RuleBase" id="RU361200"/>
    </source>
</evidence>
<keyword evidence="3 8" id="KW-0436">Ligase</keyword>
<sequence length="362" mass="39654">MNSTKTIGIIGGGQLGQMMAIAAIYRGHKVITLDPAANCPAARVSEVIVAPYDDVAALRQLAERCDVLTYEFENVDADSLDAVADLAYLPQGTRLLRISQNRVHEKEFLSSTGVDLAPYRIIRSSADLTGYDFSTKRVLKTATGGYDGHGQVVIRDEESLATARDLADKTLCVLEDFVPFTMEISVIVSGNGTDLTLFPVQENIHRNNILSKTIVPARISQDLADRALQMARKIATEVQLSGTLCIEMFVAGNQILVNEIAPRPHNSGHYSIEACDFSQFDTHILGILGQPLPEVPLHAPAVMLNILGQHMEKAAQYVAEHPSAHLHLYGKMEAKHNRKMGHVTVFSEEPDEVRELGEGIDF</sequence>
<evidence type="ECO:0000259" key="10">
    <source>
        <dbReference type="PROSITE" id="PS50975"/>
    </source>
</evidence>
<dbReference type="InterPro" id="IPR054350">
    <property type="entry name" value="PurT/PurK_preATP-grasp"/>
</dbReference>
<evidence type="ECO:0000256" key="8">
    <source>
        <dbReference type="HAMAP-Rule" id="MF_01928"/>
    </source>
</evidence>
<dbReference type="GO" id="GO:0004638">
    <property type="term" value="F:phosphoribosylaminoimidazole carboxylase activity"/>
    <property type="evidence" value="ECO:0007669"/>
    <property type="project" value="InterPro"/>
</dbReference>
<dbReference type="NCBIfam" id="NF004679">
    <property type="entry name" value="PRK06019.1-5"/>
    <property type="match status" value="1"/>
</dbReference>
<evidence type="ECO:0000256" key="7">
    <source>
        <dbReference type="ARBA" id="ARBA00023211"/>
    </source>
</evidence>
<keyword evidence="6 8" id="KW-0067">ATP-binding</keyword>
<dbReference type="EC" id="6.3.4.18" evidence="8 9"/>
<dbReference type="AlphaFoldDB" id="A0A413KQJ6"/>
<dbReference type="InterPro" id="IPR013815">
    <property type="entry name" value="ATP_grasp_subdomain_1"/>
</dbReference>
<evidence type="ECO:0000313" key="12">
    <source>
        <dbReference type="EMBL" id="MCW1072279.1"/>
    </source>
</evidence>
<evidence type="ECO:0000256" key="1">
    <source>
        <dbReference type="ARBA" id="ARBA00001936"/>
    </source>
</evidence>
<keyword evidence="15" id="KW-1185">Reference proteome</keyword>
<name>A0A413KQJ6_STRAP</name>
<comment type="caution">
    <text evidence="13">The sequence shown here is derived from an EMBL/GenBank/DDBJ whole genome shotgun (WGS) entry which is preliminary data.</text>
</comment>
<comment type="cofactor">
    <cofactor evidence="2">
        <name>Mg(2+)</name>
        <dbReference type="ChEBI" id="CHEBI:18420"/>
    </cofactor>
</comment>
<dbReference type="NCBIfam" id="TIGR01161">
    <property type="entry name" value="purK"/>
    <property type="match status" value="1"/>
</dbReference>
<dbReference type="Proteomes" id="UP000284046">
    <property type="component" value="Unassembled WGS sequence"/>
</dbReference>
<reference evidence="11 15" key="2">
    <citation type="submission" date="2022-10" db="EMBL/GenBank/DDBJ databases">
        <title>Comparative genomic study of S. anginosus.</title>
        <authorList>
            <person name="Prasad A."/>
            <person name="Ene A."/>
            <person name="Jablonska S."/>
            <person name="Du J."/>
            <person name="Wolfe A.J."/>
            <person name="Putonti C."/>
        </authorList>
    </citation>
    <scope>NUCLEOTIDE SEQUENCE [LARGE SCALE GENOMIC DNA]</scope>
    <source>
        <strain evidence="12">UMB6888</strain>
        <strain evidence="11 15">UMB9231</strain>
    </source>
</reference>
<evidence type="ECO:0000256" key="4">
    <source>
        <dbReference type="ARBA" id="ARBA00022741"/>
    </source>
</evidence>
<dbReference type="GO" id="GO:0005829">
    <property type="term" value="C:cytosol"/>
    <property type="evidence" value="ECO:0007669"/>
    <property type="project" value="TreeGrafter"/>
</dbReference>
<dbReference type="HAMAP" id="MF_01928">
    <property type="entry name" value="PurK"/>
    <property type="match status" value="1"/>
</dbReference>
<dbReference type="Pfam" id="PF22660">
    <property type="entry name" value="RS_preATP-grasp-like"/>
    <property type="match status" value="1"/>
</dbReference>
<evidence type="ECO:0000256" key="5">
    <source>
        <dbReference type="ARBA" id="ARBA00022755"/>
    </source>
</evidence>
<dbReference type="FunFam" id="3.40.50.20:FF:000016">
    <property type="entry name" value="N5-carboxyaminoimidazole ribonucleotide synthase"/>
    <property type="match status" value="1"/>
</dbReference>
<dbReference type="PANTHER" id="PTHR11609">
    <property type="entry name" value="PURINE BIOSYNTHESIS PROTEIN 6/7, PUR6/7"/>
    <property type="match status" value="1"/>
</dbReference>
<dbReference type="Gene3D" id="3.40.50.20">
    <property type="match status" value="1"/>
</dbReference>
<accession>A0A413KQJ6</accession>
<dbReference type="Gene3D" id="3.30.1490.20">
    <property type="entry name" value="ATP-grasp fold, A domain"/>
    <property type="match status" value="1"/>
</dbReference>
<dbReference type="GO" id="GO:0006189">
    <property type="term" value="P:'de novo' IMP biosynthetic process"/>
    <property type="evidence" value="ECO:0007669"/>
    <property type="project" value="UniProtKB-UniRule"/>
</dbReference>
<dbReference type="PROSITE" id="PS50975">
    <property type="entry name" value="ATP_GRASP"/>
    <property type="match status" value="1"/>
</dbReference>
<dbReference type="Gene3D" id="3.30.470.20">
    <property type="entry name" value="ATP-grasp fold, B domain"/>
    <property type="match status" value="1"/>
</dbReference>
<dbReference type="InterPro" id="IPR011054">
    <property type="entry name" value="Rudment_hybrid_motif"/>
</dbReference>
<comment type="subunit">
    <text evidence="8 9">Homodimer.</text>
</comment>
<evidence type="ECO:0000313" key="11">
    <source>
        <dbReference type="EMBL" id="MCW1042336.1"/>
    </source>
</evidence>
<feature type="binding site" evidence="8">
    <location>
        <position position="102"/>
    </location>
    <ligand>
        <name>ATP</name>
        <dbReference type="ChEBI" id="CHEBI:30616"/>
    </ligand>
</feature>
<dbReference type="Proteomes" id="UP001208853">
    <property type="component" value="Unassembled WGS sequence"/>
</dbReference>
<reference evidence="13 14" key="1">
    <citation type="submission" date="2018-08" db="EMBL/GenBank/DDBJ databases">
        <title>A genome reference for cultivated species of the human gut microbiota.</title>
        <authorList>
            <person name="Zou Y."/>
            <person name="Xue W."/>
            <person name="Luo G."/>
        </authorList>
    </citation>
    <scope>NUCLEOTIDE SEQUENCE [LARGE SCALE GENOMIC DNA]</scope>
    <source>
        <strain evidence="13 14">AF18-38</strain>
    </source>
</reference>
<gene>
    <name evidence="8 9 11" type="primary">purK</name>
    <name evidence="13" type="ORF">DWX18_07575</name>
    <name evidence="11" type="ORF">OJ597_07765</name>
    <name evidence="12" type="ORF">OJ930_04325</name>
</gene>
<dbReference type="GO" id="GO:0005524">
    <property type="term" value="F:ATP binding"/>
    <property type="evidence" value="ECO:0007669"/>
    <property type="project" value="UniProtKB-UniRule"/>
</dbReference>
<comment type="catalytic activity">
    <reaction evidence="8 9">
        <text>5-amino-1-(5-phospho-beta-D-ribosyl)imidazole + hydrogencarbonate + ATP = 5-carboxyamino-1-(5-phospho-D-ribosyl)imidazole + ADP + phosphate + 2 H(+)</text>
        <dbReference type="Rhea" id="RHEA:19317"/>
        <dbReference type="ChEBI" id="CHEBI:15378"/>
        <dbReference type="ChEBI" id="CHEBI:17544"/>
        <dbReference type="ChEBI" id="CHEBI:30616"/>
        <dbReference type="ChEBI" id="CHEBI:43474"/>
        <dbReference type="ChEBI" id="CHEBI:58730"/>
        <dbReference type="ChEBI" id="CHEBI:137981"/>
        <dbReference type="ChEBI" id="CHEBI:456216"/>
        <dbReference type="EC" id="6.3.4.18"/>
    </reaction>
</comment>
<dbReference type="GO" id="GO:0046872">
    <property type="term" value="F:metal ion binding"/>
    <property type="evidence" value="ECO:0007669"/>
    <property type="project" value="InterPro"/>
</dbReference>
<dbReference type="PANTHER" id="PTHR11609:SF5">
    <property type="entry name" value="PHOSPHORIBOSYLAMINOIMIDAZOLE CARBOXYLASE"/>
    <property type="match status" value="1"/>
</dbReference>
<dbReference type="Pfam" id="PF17769">
    <property type="entry name" value="PurK_C"/>
    <property type="match status" value="1"/>
</dbReference>
<dbReference type="GO" id="GO:0034028">
    <property type="term" value="F:5-(carboxyamino)imidazole ribonucleotide synthase activity"/>
    <property type="evidence" value="ECO:0007669"/>
    <property type="project" value="UniProtKB-UniRule"/>
</dbReference>
<dbReference type="EMBL" id="JAPAHU010000012">
    <property type="protein sequence ID" value="MCW1042336.1"/>
    <property type="molecule type" value="Genomic_DNA"/>
</dbReference>
<keyword evidence="4 8" id="KW-0547">Nucleotide-binding</keyword>
<evidence type="ECO:0000256" key="3">
    <source>
        <dbReference type="ARBA" id="ARBA00022598"/>
    </source>
</evidence>
<evidence type="ECO:0000256" key="6">
    <source>
        <dbReference type="ARBA" id="ARBA00022840"/>
    </source>
</evidence>
<evidence type="ECO:0000313" key="13">
    <source>
        <dbReference type="EMBL" id="RGT60387.1"/>
    </source>
</evidence>
<evidence type="ECO:0000313" key="14">
    <source>
        <dbReference type="Proteomes" id="UP000284046"/>
    </source>
</evidence>
<feature type="binding site" evidence="8">
    <location>
        <begin position="258"/>
        <end position="259"/>
    </location>
    <ligand>
        <name>ATP</name>
        <dbReference type="ChEBI" id="CHEBI:30616"/>
    </ligand>
</feature>
<dbReference type="SUPFAM" id="SSF52440">
    <property type="entry name" value="PreATP-grasp domain"/>
    <property type="match status" value="1"/>
</dbReference>
<dbReference type="InterPro" id="IPR003135">
    <property type="entry name" value="ATP-grasp_carboxylate-amine"/>
</dbReference>
<evidence type="ECO:0000313" key="15">
    <source>
        <dbReference type="Proteomes" id="UP001526076"/>
    </source>
</evidence>
<feature type="binding site" evidence="8">
    <location>
        <position position="183"/>
    </location>
    <ligand>
        <name>ATP</name>
        <dbReference type="ChEBI" id="CHEBI:30616"/>
    </ligand>
</feature>
<evidence type="ECO:0000256" key="2">
    <source>
        <dbReference type="ARBA" id="ARBA00001946"/>
    </source>
</evidence>
<dbReference type="Proteomes" id="UP001526076">
    <property type="component" value="Unassembled WGS sequence"/>
</dbReference>
<feature type="domain" description="ATP-grasp" evidence="10">
    <location>
        <begin position="106"/>
        <end position="288"/>
    </location>
</feature>
<dbReference type="InterPro" id="IPR011761">
    <property type="entry name" value="ATP-grasp"/>
</dbReference>